<dbReference type="RefSeq" id="WP_226591469.1">
    <property type="nucleotide sequence ID" value="NZ_BLAY01000196.1"/>
</dbReference>
<keyword evidence="3" id="KW-1185">Reference proteome</keyword>
<comment type="caution">
    <text evidence="2">The sequence shown here is derived from an EMBL/GenBank/DDBJ whole genome shotgun (WGS) entry which is preliminary data.</text>
</comment>
<evidence type="ECO:0000313" key="2">
    <source>
        <dbReference type="EMBL" id="GET43054.1"/>
    </source>
</evidence>
<name>A0AAV3XKQ1_9CYAN</name>
<protein>
    <recommendedName>
        <fullName evidence="1">DUF5615 domain-containing protein</fullName>
    </recommendedName>
</protein>
<dbReference type="Pfam" id="PF18480">
    <property type="entry name" value="DUF5615"/>
    <property type="match status" value="1"/>
</dbReference>
<organism evidence="2 3">
    <name type="scientific">Microseira wollei NIES-4236</name>
    <dbReference type="NCBI Taxonomy" id="2530354"/>
    <lineage>
        <taxon>Bacteria</taxon>
        <taxon>Bacillati</taxon>
        <taxon>Cyanobacteriota</taxon>
        <taxon>Cyanophyceae</taxon>
        <taxon>Oscillatoriophycideae</taxon>
        <taxon>Aerosakkonematales</taxon>
        <taxon>Aerosakkonemataceae</taxon>
        <taxon>Microseira</taxon>
    </lineage>
</organism>
<dbReference type="EMBL" id="BLAY01000196">
    <property type="protein sequence ID" value="GET43054.1"/>
    <property type="molecule type" value="Genomic_DNA"/>
</dbReference>
<reference evidence="2" key="1">
    <citation type="submission" date="2019-10" db="EMBL/GenBank/DDBJ databases">
        <title>Draft genome sequece of Microseira wollei NIES-4236.</title>
        <authorList>
            <person name="Yamaguchi H."/>
            <person name="Suzuki S."/>
            <person name="Kawachi M."/>
        </authorList>
    </citation>
    <scope>NUCLEOTIDE SEQUENCE</scope>
    <source>
        <strain evidence="2">NIES-4236</strain>
    </source>
</reference>
<dbReference type="AlphaFoldDB" id="A0AAV3XKQ1"/>
<proteinExistence type="predicted"/>
<gene>
    <name evidence="2" type="ORF">MiSe_78740</name>
</gene>
<evidence type="ECO:0000259" key="1">
    <source>
        <dbReference type="Pfam" id="PF18480"/>
    </source>
</evidence>
<accession>A0AAV3XKQ1</accession>
<sequence length="120" mass="13562">MTIKYLIDENMSPLYKEQLQIQQPDLIVGAVGDSDVPPKSTKDPEILCWCEENGYILVTNNRTSMPVHLIDHLTECRHVPGILVLRPNISIGLIIEDLIAIAGASFEDEYKDQITYIPLR</sequence>
<dbReference type="InterPro" id="IPR041049">
    <property type="entry name" value="DUF5615"/>
</dbReference>
<dbReference type="Proteomes" id="UP001050975">
    <property type="component" value="Unassembled WGS sequence"/>
</dbReference>
<evidence type="ECO:0000313" key="3">
    <source>
        <dbReference type="Proteomes" id="UP001050975"/>
    </source>
</evidence>
<feature type="domain" description="DUF5615" evidence="1">
    <location>
        <begin position="4"/>
        <end position="90"/>
    </location>
</feature>